<keyword evidence="1" id="KW-0540">Nuclease</keyword>
<evidence type="ECO:0000313" key="2">
    <source>
        <dbReference type="Proteomes" id="UP001596289"/>
    </source>
</evidence>
<dbReference type="RefSeq" id="WP_125551785.1">
    <property type="nucleotide sequence ID" value="NZ_JBHSSL010000118.1"/>
</dbReference>
<dbReference type="GO" id="GO:0004519">
    <property type="term" value="F:endonuclease activity"/>
    <property type="evidence" value="ECO:0007669"/>
    <property type="project" value="UniProtKB-KW"/>
</dbReference>
<gene>
    <name evidence="1" type="ORF">ACFQGP_15080</name>
</gene>
<reference evidence="2" key="1">
    <citation type="journal article" date="2019" name="Int. J. Syst. Evol. Microbiol.">
        <title>The Global Catalogue of Microorganisms (GCM) 10K type strain sequencing project: providing services to taxonomists for standard genome sequencing and annotation.</title>
        <authorList>
            <consortium name="The Broad Institute Genomics Platform"/>
            <consortium name="The Broad Institute Genome Sequencing Center for Infectious Disease"/>
            <person name="Wu L."/>
            <person name="Ma J."/>
        </authorList>
    </citation>
    <scope>NUCLEOTIDE SEQUENCE [LARGE SCALE GENOMIC DNA]</scope>
    <source>
        <strain evidence="2">CCM 8904</strain>
    </source>
</reference>
<evidence type="ECO:0000313" key="1">
    <source>
        <dbReference type="EMBL" id="MFC6171884.1"/>
    </source>
</evidence>
<dbReference type="Pfam" id="PF18780">
    <property type="entry name" value="HNH_repeat"/>
    <property type="match status" value="2"/>
</dbReference>
<proteinExistence type="predicted"/>
<dbReference type="EMBL" id="JBHSSL010000118">
    <property type="protein sequence ID" value="MFC6171884.1"/>
    <property type="molecule type" value="Genomic_DNA"/>
</dbReference>
<name>A0ABW1RJC7_9LACO</name>
<keyword evidence="2" id="KW-1185">Reference proteome</keyword>
<keyword evidence="1" id="KW-0378">Hydrolase</keyword>
<accession>A0ABW1RJC7</accession>
<protein>
    <submittedName>
        <fullName evidence="1">Homing endonuclease associated repeat-containing protein</fullName>
    </submittedName>
</protein>
<dbReference type="Proteomes" id="UP001596289">
    <property type="component" value="Unassembled WGS sequence"/>
</dbReference>
<sequence length="193" mass="21739">MTECIINITRITQLLFDESIQLQAISSLAGVRAGTVASYQRKAKPMSEMPLGLAQALSKVAESASTLAYARQLSTLTPKKIDAEVQRKRLANELQQQIKQQKRVPKSTEFRNYHLVVVHFGSWHNFLISQGIEDSLVKKPRQSTTTKEKMIAAYIEQASDLGHLPKSYEFRHYASAKRLFGSWAAFMAAIKIQ</sequence>
<comment type="caution">
    <text evidence="1">The sequence shown here is derived from an EMBL/GenBank/DDBJ whole genome shotgun (WGS) entry which is preliminary data.</text>
</comment>
<dbReference type="InterPro" id="IPR041025">
    <property type="entry name" value="HNH_repeat"/>
</dbReference>
<organism evidence="1 2">
    <name type="scientific">Loigolactobacillus jiayinensis</name>
    <dbReference type="NCBI Taxonomy" id="2486016"/>
    <lineage>
        <taxon>Bacteria</taxon>
        <taxon>Bacillati</taxon>
        <taxon>Bacillota</taxon>
        <taxon>Bacilli</taxon>
        <taxon>Lactobacillales</taxon>
        <taxon>Lactobacillaceae</taxon>
        <taxon>Loigolactobacillus</taxon>
    </lineage>
</organism>
<keyword evidence="1" id="KW-0255">Endonuclease</keyword>